<feature type="compositionally biased region" description="Low complexity" evidence="1">
    <location>
        <begin position="1045"/>
        <end position="1077"/>
    </location>
</feature>
<evidence type="ECO:0000313" key="2">
    <source>
        <dbReference type="EMBL" id="AEO68859.1"/>
    </source>
</evidence>
<proteinExistence type="predicted"/>
<feature type="region of interest" description="Disordered" evidence="1">
    <location>
        <begin position="599"/>
        <end position="919"/>
    </location>
</feature>
<feature type="compositionally biased region" description="Polar residues" evidence="1">
    <location>
        <begin position="788"/>
        <end position="800"/>
    </location>
</feature>
<feature type="region of interest" description="Disordered" evidence="1">
    <location>
        <begin position="297"/>
        <end position="351"/>
    </location>
</feature>
<reference evidence="2 3" key="1">
    <citation type="journal article" date="2011" name="Nat. Biotechnol.">
        <title>Comparative genomic analysis of the thermophilic biomass-degrading fungi Myceliophthora thermophila and Thielavia terrestris.</title>
        <authorList>
            <person name="Berka R.M."/>
            <person name="Grigoriev I.V."/>
            <person name="Otillar R."/>
            <person name="Salamov A."/>
            <person name="Grimwood J."/>
            <person name="Reid I."/>
            <person name="Ishmael N."/>
            <person name="John T."/>
            <person name="Darmond C."/>
            <person name="Moisan M.-C."/>
            <person name="Henrissat B."/>
            <person name="Coutinho P.M."/>
            <person name="Lombard V."/>
            <person name="Natvig D.O."/>
            <person name="Lindquist E."/>
            <person name="Schmutz J."/>
            <person name="Lucas S."/>
            <person name="Harris P."/>
            <person name="Powlowski J."/>
            <person name="Bellemare A."/>
            <person name="Taylor D."/>
            <person name="Butler G."/>
            <person name="de Vries R.P."/>
            <person name="Allijn I.E."/>
            <person name="van den Brink J."/>
            <person name="Ushinsky S."/>
            <person name="Storms R."/>
            <person name="Powell A.J."/>
            <person name="Paulsen I.T."/>
            <person name="Elbourne L.D.H."/>
            <person name="Baker S.E."/>
            <person name="Magnuson J."/>
            <person name="LaBoissiere S."/>
            <person name="Clutterbuck A.J."/>
            <person name="Martinez D."/>
            <person name="Wogulis M."/>
            <person name="de Leon A.L."/>
            <person name="Rey M.W."/>
            <person name="Tsang A."/>
        </authorList>
    </citation>
    <scope>NUCLEOTIDE SEQUENCE [LARGE SCALE GENOMIC DNA]</scope>
    <source>
        <strain evidence="3">ATCC 38088 / NRRL 8126</strain>
    </source>
</reference>
<feature type="region of interest" description="Disordered" evidence="1">
    <location>
        <begin position="1"/>
        <end position="47"/>
    </location>
</feature>
<dbReference type="OrthoDB" id="4188028at2759"/>
<dbReference type="GeneID" id="11524385"/>
<dbReference type="AlphaFoldDB" id="G2RAC7"/>
<feature type="region of interest" description="Disordered" evidence="1">
    <location>
        <begin position="934"/>
        <end position="1110"/>
    </location>
</feature>
<feature type="region of interest" description="Disordered" evidence="1">
    <location>
        <begin position="254"/>
        <end position="280"/>
    </location>
</feature>
<name>G2RAC7_THETT</name>
<evidence type="ECO:0000256" key="1">
    <source>
        <dbReference type="SAM" id="MobiDB-lite"/>
    </source>
</evidence>
<feature type="compositionally biased region" description="Low complexity" evidence="1">
    <location>
        <begin position="966"/>
        <end position="985"/>
    </location>
</feature>
<evidence type="ECO:0000313" key="3">
    <source>
        <dbReference type="Proteomes" id="UP000008181"/>
    </source>
</evidence>
<accession>G2RAC7</accession>
<feature type="compositionally biased region" description="Low complexity" evidence="1">
    <location>
        <begin position="27"/>
        <end position="39"/>
    </location>
</feature>
<dbReference type="HOGENOM" id="CLU_002444_0_0_1"/>
<feature type="compositionally biased region" description="Low complexity" evidence="1">
    <location>
        <begin position="599"/>
        <end position="609"/>
    </location>
</feature>
<dbReference type="Proteomes" id="UP000008181">
    <property type="component" value="Chromosome 4"/>
</dbReference>
<keyword evidence="3" id="KW-1185">Reference proteome</keyword>
<protein>
    <submittedName>
        <fullName evidence="2">Uncharacterized protein</fullName>
    </submittedName>
</protein>
<feature type="compositionally biased region" description="Low complexity" evidence="1">
    <location>
        <begin position="858"/>
        <end position="897"/>
    </location>
</feature>
<feature type="compositionally biased region" description="Low complexity" evidence="1">
    <location>
        <begin position="562"/>
        <end position="573"/>
    </location>
</feature>
<feature type="compositionally biased region" description="Low complexity" evidence="1">
    <location>
        <begin position="807"/>
        <end position="836"/>
    </location>
</feature>
<sequence length="1110" mass="118207">MSHHNLLTSDIPEMDDAASMDTPLSNPAGPTRASTTTSGRGRGRGRWARVKNARVTKTAQPRASAGRGRRQKVYDSLKIQAAHERAQELKQAFAAVGKLVKPAVQEIADRSINELLEDPAAFEMVPEYATTKTFLRKRRDDTIKLEDVRLKHRLAMIEHVYKAECQKAHEAYTTKLAELCEDRYGQLLQQLDILEYLFNNRLPVDVSPITEEDAKWQGVFYQTRDGIEVPHSGETISQLMVKPQTLPLEALKRKADGQPDGQPAPKAAAVAKDDDAVAPMPRHTAGLLGAVEAIEESAATTPDSGSIAPTPTPAAEPAEEAAADRARQHAATGSETPADGPDLPIPRGATAPDEYGVRLISRRATRMDLPNNRVMLPNLFEWDDLDIGFRDSTNCAQKGATKQRRGKYLGRPGSNFMFVDRRAGIWDSTLAEGELDEELVKKHNLHPAYGLALPNSVNEWEPPKPVVSGWKPVVFVAPNGDTFHSSRTIESARIDAETDAVETRMKVAHLVRTFCEQEGIPEEEVAPDRELVQRKRAEVLAARGIDPAQLSEPEPSPPAAPSPAAAEPPAAGDAAGLAQFADAVLSAAAVVDAEEEAARMAAPKRAQASRPYDAIRDVFTDSPPTRHPSPPAPAAVDTSSLSCLADAALQPEPPIVARPEPPRTNDFLRTALNTEPPAFQPAMPAPPPGPPLPPPPPPPPPAPAPAPAPAPTAAPGPILAQAPQPASGRTPFSNPGTAKALPALRPMRSLLNEPPSLTEPQGSTALLHGTMVTSNSGAYFPPAASRPYHNSYSLQESSARPMQPVMPQQLLGNPLQAPPLAAAPMGSAPPRRMSPYPVSPPPYHPHAVPAPVPPMGTQPPLHLQGAPQPLAPAAIPSARPLPGSSSATSAALPPASSKYRKLEPAPTPPHRLSYSGNGQELRTVQFDYREAIKDYTPVEAPPRSGPTQIRGWTHNNIKKAAPRPTSSSSKGDAGGSAVPGAGASSDEPKRAREDDDDDDRAREKKVKVAGPTLSLAPGRPLASKPASQPGLIPLAPAAHREASSTTMTMPPQQAPTEPATANEAPAAAAPNSPSAQPNVLQPKKRSRTRALASAPVPNRSPYNLRRRRGA</sequence>
<gene>
    <name evidence="2" type="ORF">THITE_43108</name>
</gene>
<dbReference type="eggNOG" id="ENOG502QTAC">
    <property type="taxonomic scope" value="Eukaryota"/>
</dbReference>
<organism evidence="2 3">
    <name type="scientific">Thermothielavioides terrestris (strain ATCC 38088 / NRRL 8126)</name>
    <name type="common">Thielavia terrestris</name>
    <dbReference type="NCBI Taxonomy" id="578455"/>
    <lineage>
        <taxon>Eukaryota</taxon>
        <taxon>Fungi</taxon>
        <taxon>Dikarya</taxon>
        <taxon>Ascomycota</taxon>
        <taxon>Pezizomycotina</taxon>
        <taxon>Sordariomycetes</taxon>
        <taxon>Sordariomycetidae</taxon>
        <taxon>Sordariales</taxon>
        <taxon>Chaetomiaceae</taxon>
        <taxon>Thermothielavioides</taxon>
        <taxon>Thermothielavioides terrestris</taxon>
    </lineage>
</organism>
<feature type="region of interest" description="Disordered" evidence="1">
    <location>
        <begin position="544"/>
        <end position="573"/>
    </location>
</feature>
<dbReference type="STRING" id="578455.G2RAC7"/>
<dbReference type="KEGG" id="ttt:THITE_43108"/>
<feature type="compositionally biased region" description="Pro residues" evidence="1">
    <location>
        <begin position="837"/>
        <end position="857"/>
    </location>
</feature>
<dbReference type="RefSeq" id="XP_003655195.1">
    <property type="nucleotide sequence ID" value="XM_003655147.1"/>
</dbReference>
<dbReference type="EMBL" id="CP003012">
    <property type="protein sequence ID" value="AEO68859.1"/>
    <property type="molecule type" value="Genomic_DNA"/>
</dbReference>
<feature type="compositionally biased region" description="Pro residues" evidence="1">
    <location>
        <begin position="683"/>
        <end position="714"/>
    </location>
</feature>